<feature type="region of interest" description="Disordered" evidence="1">
    <location>
        <begin position="73"/>
        <end position="117"/>
    </location>
</feature>
<evidence type="ECO:0000313" key="2">
    <source>
        <dbReference type="EMBL" id="SPJ79772.1"/>
    </source>
</evidence>
<organism evidence="2 3">
    <name type="scientific">Fusarium torulosum</name>
    <dbReference type="NCBI Taxonomy" id="33205"/>
    <lineage>
        <taxon>Eukaryota</taxon>
        <taxon>Fungi</taxon>
        <taxon>Dikarya</taxon>
        <taxon>Ascomycota</taxon>
        <taxon>Pezizomycotina</taxon>
        <taxon>Sordariomycetes</taxon>
        <taxon>Hypocreomycetidae</taxon>
        <taxon>Hypocreales</taxon>
        <taxon>Nectriaceae</taxon>
        <taxon>Fusarium</taxon>
    </lineage>
</organism>
<dbReference type="AlphaFoldDB" id="A0AAE8MCS6"/>
<protein>
    <submittedName>
        <fullName evidence="2">Uncharacterized protein</fullName>
    </submittedName>
</protein>
<reference evidence="2" key="1">
    <citation type="submission" date="2018-03" db="EMBL/GenBank/DDBJ databases">
        <authorList>
            <person name="Guldener U."/>
        </authorList>
    </citation>
    <scope>NUCLEOTIDE SEQUENCE</scope>
</reference>
<sequence length="117" mass="13071">MNYAESIRKEETKVKKVKKVHFEKAYPVLLDEESADNESDGNGSDGQYLLYCYAMQSMPSRFSLTKEITQTHQGRMRLGDGPSVTVCADTGGGKPAGSRQWPRQLPHSTKKTSPVYI</sequence>
<name>A0AAE8MCS6_9HYPO</name>
<dbReference type="EMBL" id="ONZP01000282">
    <property type="protein sequence ID" value="SPJ79772.1"/>
    <property type="molecule type" value="Genomic_DNA"/>
</dbReference>
<proteinExistence type="predicted"/>
<gene>
    <name evidence="2" type="ORF">FTOL_08163</name>
</gene>
<comment type="caution">
    <text evidence="2">The sequence shown here is derived from an EMBL/GenBank/DDBJ whole genome shotgun (WGS) entry which is preliminary data.</text>
</comment>
<dbReference type="Proteomes" id="UP001187734">
    <property type="component" value="Unassembled WGS sequence"/>
</dbReference>
<evidence type="ECO:0000313" key="3">
    <source>
        <dbReference type="Proteomes" id="UP001187734"/>
    </source>
</evidence>
<keyword evidence="3" id="KW-1185">Reference proteome</keyword>
<accession>A0AAE8MCS6</accession>
<evidence type="ECO:0000256" key="1">
    <source>
        <dbReference type="SAM" id="MobiDB-lite"/>
    </source>
</evidence>